<dbReference type="FunFam" id="3.40.640.10:FF:000053">
    <property type="entry name" value="Aminotransferase, class I"/>
    <property type="match status" value="1"/>
</dbReference>
<dbReference type="GO" id="GO:0008483">
    <property type="term" value="F:transaminase activity"/>
    <property type="evidence" value="ECO:0007669"/>
    <property type="project" value="UniProtKB-KW"/>
</dbReference>
<proteinExistence type="inferred from homology"/>
<dbReference type="SUPFAM" id="SSF53383">
    <property type="entry name" value="PLP-dependent transferases"/>
    <property type="match status" value="1"/>
</dbReference>
<sequence>MQSTMFSERIERLSGSLIREILAAAQQPQMISFAGGLPASQCLPPLDFTGMPAAMAQYGASEGEPELRELIAEQARRMGISCEAEQVLVLSGSQQSIDLCAKLFIDPGTPVVTEGPTYLAALQAFKLFGARVHAVGQRDGRLEPQALAAALEQARPRCCYLIPSFQNPAGSCYSAEDRQALAAAIDAAGVPLIEDDPYRALSYDGEAPAPLVSHLKNAPWIYSGSFSKTLAPGLRVGFLIASPELYPYLMRLKQATDLHTNRPAQWFIARQLRDPGYEQRLLGLREVYRVGRDAMQASLQRHFADLADWQLPQGGLFFWLKLKQLRDTRKLLPLALQQNVAFMPGEAFFPEPEQNLGYMRLNFSHASPECIEIGIARLAALLRAQAAAE</sequence>
<evidence type="ECO:0000256" key="5">
    <source>
        <dbReference type="ARBA" id="ARBA00022576"/>
    </source>
</evidence>
<dbReference type="CDD" id="cd00609">
    <property type="entry name" value="AAT_like"/>
    <property type="match status" value="1"/>
</dbReference>
<comment type="cofactor">
    <cofactor evidence="1">
        <name>pyridoxal 5'-phosphate</name>
        <dbReference type="ChEBI" id="CHEBI:597326"/>
    </cofactor>
</comment>
<dbReference type="AlphaFoldDB" id="A4ZPX9"/>
<keyword evidence="5" id="KW-0032">Aminotransferase</keyword>
<protein>
    <recommendedName>
        <fullName evidence="4">Putative 8-amino-7-oxononanoate synthase</fullName>
    </recommendedName>
</protein>
<evidence type="ECO:0000259" key="8">
    <source>
        <dbReference type="Pfam" id="PF00155"/>
    </source>
</evidence>
<evidence type="ECO:0000256" key="2">
    <source>
        <dbReference type="ARBA" id="ARBA00007441"/>
    </source>
</evidence>
<comment type="subunit">
    <text evidence="3">Homodimer.</text>
</comment>
<gene>
    <name evidence="9" type="primary">depM</name>
</gene>
<evidence type="ECO:0000256" key="4">
    <source>
        <dbReference type="ARBA" id="ARBA00021531"/>
    </source>
</evidence>
<evidence type="ECO:0000256" key="3">
    <source>
        <dbReference type="ARBA" id="ARBA00011738"/>
    </source>
</evidence>
<dbReference type="InterPro" id="IPR015421">
    <property type="entry name" value="PyrdxlP-dep_Trfase_major"/>
</dbReference>
<evidence type="ECO:0000256" key="6">
    <source>
        <dbReference type="ARBA" id="ARBA00022679"/>
    </source>
</evidence>
<dbReference type="InterPro" id="IPR004839">
    <property type="entry name" value="Aminotransferase_I/II_large"/>
</dbReference>
<keyword evidence="6" id="KW-0808">Transferase</keyword>
<reference evidence="9" key="2">
    <citation type="submission" date="2007-01" db="EMBL/GenBank/DDBJ databases">
        <authorList>
            <person name="Cheng Y.-Q."/>
            <person name="Yang M."/>
            <person name="Matter A.M."/>
        </authorList>
    </citation>
    <scope>NUCLEOTIDE SEQUENCE</scope>
    <source>
        <strain evidence="9">968</strain>
    </source>
</reference>
<evidence type="ECO:0000256" key="7">
    <source>
        <dbReference type="ARBA" id="ARBA00022898"/>
    </source>
</evidence>
<dbReference type="Gene3D" id="3.90.1150.10">
    <property type="entry name" value="Aspartate Aminotransferase, domain 1"/>
    <property type="match status" value="1"/>
</dbReference>
<dbReference type="GO" id="GO:0030170">
    <property type="term" value="F:pyridoxal phosphate binding"/>
    <property type="evidence" value="ECO:0007669"/>
    <property type="project" value="InterPro"/>
</dbReference>
<dbReference type="Gene3D" id="3.40.640.10">
    <property type="entry name" value="Type I PLP-dependent aspartate aminotransferase-like (Major domain)"/>
    <property type="match status" value="1"/>
</dbReference>
<reference evidence="9" key="1">
    <citation type="journal article" date="2007" name="Appl. Environ. Microbiol.">
        <title>Characterization of a gene cluster responsible for the biosynthesis of anticancer agent FK228 in Chromobacterium violaceum No. 968.</title>
        <authorList>
            <person name="Cheng Y.Q."/>
            <person name="Yang M."/>
            <person name="Matter A.M."/>
        </authorList>
    </citation>
    <scope>NUCLEOTIDE SEQUENCE</scope>
    <source>
        <strain evidence="9">968</strain>
    </source>
</reference>
<dbReference type="SMR" id="A4ZPX9"/>
<dbReference type="InterPro" id="IPR050859">
    <property type="entry name" value="Class-I_PLP-dep_aminotransf"/>
</dbReference>
<dbReference type="PANTHER" id="PTHR42790">
    <property type="entry name" value="AMINOTRANSFERASE"/>
    <property type="match status" value="1"/>
</dbReference>
<dbReference type="EMBL" id="EF210776">
    <property type="protein sequence ID" value="ABP57743.1"/>
    <property type="molecule type" value="Genomic_DNA"/>
</dbReference>
<organism evidence="9">
    <name type="scientific">Chromobacterium violaceum</name>
    <dbReference type="NCBI Taxonomy" id="536"/>
    <lineage>
        <taxon>Bacteria</taxon>
        <taxon>Pseudomonadati</taxon>
        <taxon>Pseudomonadota</taxon>
        <taxon>Betaproteobacteria</taxon>
        <taxon>Neisseriales</taxon>
        <taxon>Chromobacteriaceae</taxon>
        <taxon>Chromobacterium</taxon>
    </lineage>
</organism>
<name>A4ZPX9_CHRVL</name>
<dbReference type="GO" id="GO:1901605">
    <property type="term" value="P:alpha-amino acid metabolic process"/>
    <property type="evidence" value="ECO:0007669"/>
    <property type="project" value="TreeGrafter"/>
</dbReference>
<comment type="similarity">
    <text evidence="2">Belongs to the class-I pyridoxal-phosphate-dependent aminotransferase family.</text>
</comment>
<evidence type="ECO:0000256" key="1">
    <source>
        <dbReference type="ARBA" id="ARBA00001933"/>
    </source>
</evidence>
<evidence type="ECO:0000313" key="9">
    <source>
        <dbReference type="EMBL" id="ABP57743.1"/>
    </source>
</evidence>
<feature type="domain" description="Aminotransferase class I/classII large" evidence="8">
    <location>
        <begin position="54"/>
        <end position="377"/>
    </location>
</feature>
<dbReference type="InterPro" id="IPR015422">
    <property type="entry name" value="PyrdxlP-dep_Trfase_small"/>
</dbReference>
<dbReference type="Pfam" id="PF00155">
    <property type="entry name" value="Aminotran_1_2"/>
    <property type="match status" value="1"/>
</dbReference>
<dbReference type="InterPro" id="IPR015424">
    <property type="entry name" value="PyrdxlP-dep_Trfase"/>
</dbReference>
<dbReference type="PANTHER" id="PTHR42790:SF19">
    <property type="entry name" value="KYNURENINE_ALPHA-AMINOADIPATE AMINOTRANSFERASE, MITOCHONDRIAL"/>
    <property type="match status" value="1"/>
</dbReference>
<keyword evidence="7" id="KW-0663">Pyridoxal phosphate</keyword>
<accession>A4ZPX9</accession>